<evidence type="ECO:0000313" key="3">
    <source>
        <dbReference type="Proteomes" id="UP000534783"/>
    </source>
</evidence>
<dbReference type="EMBL" id="VTOW01000001">
    <property type="protein sequence ID" value="NKE70158.1"/>
    <property type="molecule type" value="Genomic_DNA"/>
</dbReference>
<dbReference type="Pfam" id="PF07178">
    <property type="entry name" value="TraL"/>
    <property type="match status" value="1"/>
</dbReference>
<sequence>MEKKRFPQYLSQPFQVLWLEADELVLALIFYTLALLFGSFFWPLVIGGPYLYSSAKKRYPRGFLKHSFYFIGLARMKGYPTFFEDEFRE</sequence>
<gene>
    <name evidence="2" type="primary">traL</name>
    <name evidence="2" type="ORF">MNODULE_05300</name>
</gene>
<dbReference type="InterPro" id="IPR009838">
    <property type="entry name" value="T4SS_TraL"/>
</dbReference>
<proteinExistence type="predicted"/>
<comment type="caution">
    <text evidence="2">The sequence shown here is derived from an EMBL/GenBank/DDBJ whole genome shotgun (WGS) entry which is preliminary data.</text>
</comment>
<reference evidence="2 3" key="1">
    <citation type="journal article" date="2020" name="Nature">
        <title>Bacterial chemolithoautotrophy via manganese oxidation.</title>
        <authorList>
            <person name="Yu H."/>
            <person name="Leadbetter J.R."/>
        </authorList>
    </citation>
    <scope>NUCLEOTIDE SEQUENCE [LARGE SCALE GENOMIC DNA]</scope>
    <source>
        <strain evidence="2 3">Mn-1</strain>
    </source>
</reference>
<keyword evidence="1" id="KW-0472">Membrane</keyword>
<dbReference type="AlphaFoldDB" id="A0A7X6DNH7"/>
<keyword evidence="3" id="KW-1185">Reference proteome</keyword>
<keyword evidence="1" id="KW-1133">Transmembrane helix</keyword>
<dbReference type="GO" id="GO:0019867">
    <property type="term" value="C:outer membrane"/>
    <property type="evidence" value="ECO:0007669"/>
    <property type="project" value="InterPro"/>
</dbReference>
<dbReference type="Proteomes" id="UP000534783">
    <property type="component" value="Unassembled WGS sequence"/>
</dbReference>
<dbReference type="RefSeq" id="WP_168058422.1">
    <property type="nucleotide sequence ID" value="NZ_VTOW01000001.1"/>
</dbReference>
<evidence type="ECO:0000313" key="2">
    <source>
        <dbReference type="EMBL" id="NKE70158.1"/>
    </source>
</evidence>
<protein>
    <submittedName>
        <fullName evidence="2">Type IV conjugative transfer system protein TraL</fullName>
    </submittedName>
</protein>
<keyword evidence="1" id="KW-0812">Transmembrane</keyword>
<name>A0A7X6DNH7_9BACT</name>
<organism evidence="2 3">
    <name type="scientific">Candidatus Manganitrophus noduliformans</name>
    <dbReference type="NCBI Taxonomy" id="2606439"/>
    <lineage>
        <taxon>Bacteria</taxon>
        <taxon>Pseudomonadati</taxon>
        <taxon>Nitrospirota</taxon>
        <taxon>Nitrospiria</taxon>
        <taxon>Candidatus Troglogloeales</taxon>
        <taxon>Candidatus Manganitrophaceae</taxon>
        <taxon>Candidatus Manganitrophus</taxon>
    </lineage>
</organism>
<dbReference type="NCBIfam" id="TIGR02762">
    <property type="entry name" value="TraL_TIGR"/>
    <property type="match status" value="1"/>
</dbReference>
<evidence type="ECO:0000256" key="1">
    <source>
        <dbReference type="SAM" id="Phobius"/>
    </source>
</evidence>
<feature type="transmembrane region" description="Helical" evidence="1">
    <location>
        <begin position="24"/>
        <end position="52"/>
    </location>
</feature>
<accession>A0A7X6DNH7</accession>